<keyword evidence="8" id="KW-0862">Zinc</keyword>
<dbReference type="CDD" id="cd20335">
    <property type="entry name" value="BRcat_RBR"/>
    <property type="match status" value="1"/>
</dbReference>
<feature type="region of interest" description="Disordered" evidence="9">
    <location>
        <begin position="1"/>
        <end position="222"/>
    </location>
</feature>
<evidence type="ECO:0000313" key="12">
    <source>
        <dbReference type="Proteomes" id="UP001140502"/>
    </source>
</evidence>
<keyword evidence="6" id="KW-0863">Zinc-finger</keyword>
<dbReference type="PROSITE" id="PS00518">
    <property type="entry name" value="ZF_RING_1"/>
    <property type="match status" value="1"/>
</dbReference>
<evidence type="ECO:0000259" key="10">
    <source>
        <dbReference type="PROSITE" id="PS51873"/>
    </source>
</evidence>
<evidence type="ECO:0000256" key="1">
    <source>
        <dbReference type="ARBA" id="ARBA00001798"/>
    </source>
</evidence>
<feature type="compositionally biased region" description="Basic and acidic residues" evidence="9">
    <location>
        <begin position="451"/>
        <end position="460"/>
    </location>
</feature>
<dbReference type="InterPro" id="IPR017907">
    <property type="entry name" value="Znf_RING_CS"/>
</dbReference>
<evidence type="ECO:0000256" key="4">
    <source>
        <dbReference type="ARBA" id="ARBA00022723"/>
    </source>
</evidence>
<feature type="domain" description="RING-type" evidence="10">
    <location>
        <begin position="227"/>
        <end position="429"/>
    </location>
</feature>
<evidence type="ECO:0000256" key="7">
    <source>
        <dbReference type="ARBA" id="ARBA00022786"/>
    </source>
</evidence>
<dbReference type="InterPro" id="IPR044066">
    <property type="entry name" value="TRIAD_supradom"/>
</dbReference>
<keyword evidence="7" id="KW-0833">Ubl conjugation pathway</keyword>
<name>A0A9W8W9R2_9HYPO</name>
<keyword evidence="3" id="KW-0808">Transferase</keyword>
<dbReference type="SMART" id="SM00647">
    <property type="entry name" value="IBR"/>
    <property type="match status" value="1"/>
</dbReference>
<proteinExistence type="predicted"/>
<evidence type="ECO:0000256" key="6">
    <source>
        <dbReference type="ARBA" id="ARBA00022771"/>
    </source>
</evidence>
<evidence type="ECO:0000256" key="8">
    <source>
        <dbReference type="ARBA" id="ARBA00022833"/>
    </source>
</evidence>
<dbReference type="PROSITE" id="PS51873">
    <property type="entry name" value="TRIAD"/>
    <property type="match status" value="1"/>
</dbReference>
<dbReference type="Proteomes" id="UP001140502">
    <property type="component" value="Unassembled WGS sequence"/>
</dbReference>
<feature type="compositionally biased region" description="Pro residues" evidence="9">
    <location>
        <begin position="587"/>
        <end position="610"/>
    </location>
</feature>
<comment type="catalytic activity">
    <reaction evidence="1">
        <text>[E2 ubiquitin-conjugating enzyme]-S-ubiquitinyl-L-cysteine + [acceptor protein]-L-lysine = [E2 ubiquitin-conjugating enzyme]-L-cysteine + [acceptor protein]-N(6)-ubiquitinyl-L-lysine.</text>
        <dbReference type="EC" id="2.3.2.31"/>
    </reaction>
</comment>
<keyword evidence="5" id="KW-0677">Repeat</keyword>
<feature type="compositionally biased region" description="Acidic residues" evidence="9">
    <location>
        <begin position="144"/>
        <end position="189"/>
    </location>
</feature>
<evidence type="ECO:0000256" key="9">
    <source>
        <dbReference type="SAM" id="MobiDB-lite"/>
    </source>
</evidence>
<dbReference type="GO" id="GO:0016567">
    <property type="term" value="P:protein ubiquitination"/>
    <property type="evidence" value="ECO:0007669"/>
    <property type="project" value="InterPro"/>
</dbReference>
<dbReference type="OrthoDB" id="9977870at2759"/>
<dbReference type="PANTHER" id="PTHR11685">
    <property type="entry name" value="RBR FAMILY RING FINGER AND IBR DOMAIN-CONTAINING"/>
    <property type="match status" value="1"/>
</dbReference>
<feature type="region of interest" description="Disordered" evidence="9">
    <location>
        <begin position="451"/>
        <end position="672"/>
    </location>
</feature>
<evidence type="ECO:0000256" key="2">
    <source>
        <dbReference type="ARBA" id="ARBA00012251"/>
    </source>
</evidence>
<dbReference type="InterPro" id="IPR013083">
    <property type="entry name" value="Znf_RING/FYVE/PHD"/>
</dbReference>
<feature type="compositionally biased region" description="Basic residues" evidence="9">
    <location>
        <begin position="193"/>
        <end position="204"/>
    </location>
</feature>
<evidence type="ECO:0000256" key="3">
    <source>
        <dbReference type="ARBA" id="ARBA00022679"/>
    </source>
</evidence>
<comment type="caution">
    <text evidence="11">The sequence shown here is derived from an EMBL/GenBank/DDBJ whole genome shotgun (WGS) entry which is preliminary data.</text>
</comment>
<organism evidence="11 12">
    <name type="scientific">Fusarium piperis</name>
    <dbReference type="NCBI Taxonomy" id="1435070"/>
    <lineage>
        <taxon>Eukaryota</taxon>
        <taxon>Fungi</taxon>
        <taxon>Dikarya</taxon>
        <taxon>Ascomycota</taxon>
        <taxon>Pezizomycotina</taxon>
        <taxon>Sordariomycetes</taxon>
        <taxon>Hypocreomycetidae</taxon>
        <taxon>Hypocreales</taxon>
        <taxon>Nectriaceae</taxon>
        <taxon>Fusarium</taxon>
        <taxon>Fusarium solani species complex</taxon>
    </lineage>
</organism>
<evidence type="ECO:0000313" key="11">
    <source>
        <dbReference type="EMBL" id="KAJ4317027.1"/>
    </source>
</evidence>
<evidence type="ECO:0000256" key="5">
    <source>
        <dbReference type="ARBA" id="ARBA00022737"/>
    </source>
</evidence>
<keyword evidence="4" id="KW-0479">Metal-binding</keyword>
<dbReference type="Gene3D" id="3.30.40.10">
    <property type="entry name" value="Zinc/RING finger domain, C3HC4 (zinc finger)"/>
    <property type="match status" value="1"/>
</dbReference>
<dbReference type="InterPro" id="IPR002867">
    <property type="entry name" value="IBR_dom"/>
</dbReference>
<accession>A0A9W8W9R2</accession>
<feature type="compositionally biased region" description="Basic and acidic residues" evidence="9">
    <location>
        <begin position="205"/>
        <end position="218"/>
    </location>
</feature>
<protein>
    <recommendedName>
        <fullName evidence="2">RBR-type E3 ubiquitin transferase</fullName>
        <ecNumber evidence="2">2.3.2.31</ecNumber>
    </recommendedName>
</protein>
<dbReference type="GO" id="GO:0061630">
    <property type="term" value="F:ubiquitin protein ligase activity"/>
    <property type="evidence" value="ECO:0007669"/>
    <property type="project" value="UniProtKB-EC"/>
</dbReference>
<feature type="compositionally biased region" description="Acidic residues" evidence="9">
    <location>
        <begin position="98"/>
        <end position="107"/>
    </location>
</feature>
<dbReference type="GO" id="GO:0008270">
    <property type="term" value="F:zinc ion binding"/>
    <property type="evidence" value="ECO:0007669"/>
    <property type="project" value="UniProtKB-KW"/>
</dbReference>
<dbReference type="AlphaFoldDB" id="A0A9W8W9R2"/>
<dbReference type="Gene3D" id="1.20.120.1750">
    <property type="match status" value="1"/>
</dbReference>
<dbReference type="EMBL" id="JAPEUR010000168">
    <property type="protein sequence ID" value="KAJ4317027.1"/>
    <property type="molecule type" value="Genomic_DNA"/>
</dbReference>
<keyword evidence="12" id="KW-1185">Reference proteome</keyword>
<sequence length="696" mass="79790">MRLGYDRDVGDGHARLVRRRPLRPESRDWYGPADVVDYPVPHRTRIDEIQRPSRRTPRGYAKSSRSLDAYPPTMMPPPHLTRASTDAYKRRPQISVYEPEDDDDDSDERWPPMKPRGRYSERARPRQPLRKPREPTPESTPPSESEEESDSDDKDDDDEDDSDDDSNQIEVVVEEVDDDDDDDDEEEEDDRPRPKHRHHRHRRQVSREEYGTSSDEKRTRRRQRCISSRDCEGCLAEVPISRCPKLDCGHRMCHNCLRRRFKQSMTDPQQMPPSCCPPEPIGLEYVDTLFDAKFKKAWNKKYVEYSIGNRLYCPSRRCGEWIRPGNIYTDRDTGRKAARCDHCNTKVCVACNGRWHFSSKCPRDDETVKFLDYARSEGQRRCHKCGARAELRDGENHAACRCGANFCIVCGQKPKRCECPWFSPDNPDSDQVDTDGPALVRRGDIQVFREEAPAPPEERRVSRRARGSTKPRSRIYDEEALMRKQQEQQEDELARRSQYYSKEDEYDGMGDIPEEVGVGNPSPRHLDKYRGTGRRVVGAPPSPSRPGFDRNPPPGEYYSGSDHMRGPPMDRRLADRFAEPRYGSLPPMEPPVGMMPPGLMPPPIGMPPPIRESMYGAGMGPERVIVERDPNYDDDDSYYSHSSRSRKSGRRSETPKSSELAGLSGRGTGMGRVDVWRKFVEPGDPEGELTTAAASA</sequence>
<dbReference type="EC" id="2.3.2.31" evidence="2"/>
<dbReference type="SUPFAM" id="SSF57850">
    <property type="entry name" value="RING/U-box"/>
    <property type="match status" value="1"/>
</dbReference>
<dbReference type="Pfam" id="PF01485">
    <property type="entry name" value="IBR"/>
    <property type="match status" value="1"/>
</dbReference>
<feature type="compositionally biased region" description="Acidic residues" evidence="9">
    <location>
        <begin position="504"/>
        <end position="514"/>
    </location>
</feature>
<feature type="compositionally biased region" description="Basic and acidic residues" evidence="9">
    <location>
        <begin position="1"/>
        <end position="14"/>
    </location>
</feature>
<gene>
    <name evidence="11" type="ORF">N0V84_007551</name>
</gene>
<dbReference type="InterPro" id="IPR031127">
    <property type="entry name" value="E3_UB_ligase_RBR"/>
</dbReference>
<feature type="compositionally biased region" description="Basic residues" evidence="9">
    <location>
        <begin position="461"/>
        <end position="473"/>
    </location>
</feature>
<feature type="compositionally biased region" description="Basic and acidic residues" evidence="9">
    <location>
        <begin position="562"/>
        <end position="579"/>
    </location>
</feature>
<reference evidence="11" key="1">
    <citation type="submission" date="2022-10" db="EMBL/GenBank/DDBJ databases">
        <title>Tapping the CABI collections for fungal endophytes: first genome assemblies for Collariella, Neodidymelliopsis, Ascochyta clinopodiicola, Didymella pomorum, Didymosphaeria variabile, Neocosmospora piperis and Neocucurbitaria cava.</title>
        <authorList>
            <person name="Hill R."/>
        </authorList>
    </citation>
    <scope>NUCLEOTIDE SEQUENCE</scope>
    <source>
        <strain evidence="11">IMI 366586</strain>
    </source>
</reference>
<feature type="compositionally biased region" description="Basic and acidic residues" evidence="9">
    <location>
        <begin position="474"/>
        <end position="495"/>
    </location>
</feature>